<dbReference type="Gene3D" id="3.90.176.10">
    <property type="entry name" value="Toxin ADP-ribosyltransferase, Chain A, domain 1"/>
    <property type="match status" value="1"/>
</dbReference>
<accession>A0A9D1Z5W3</accession>
<sequence length="452" mass="48779">MTQTYQTRRRAEPAPVSQAPQGAKGPSLEQLQKGAMPTQEQMGHQVDLPEAIRGKMEASFGMDFSAVELYESPVVGQAGAKAVAMGSRIGFAPGALDFTSSGGQALLGHELSHVASQARGEVSGSGFLRDQALEARADREGALAAAGESAYSGPVAPISMGSTALSAAGPMQAKKPGKKSKSAEGMDPIQKFSGEKKLDKSPEKFEEYHQAQLDKAAQWQQTLTPEEAEAVHTYSTGAYKEINGNLRGEDVIPPWGVDLDETTANISSAIHKTQLEADTILHRGAGDGFIRFLLKNQMGIGQEQLHKLGIKKDSVDALSETELRKVMMAKATQSAAKEQVFSDPAFTSTSIDRGVATDFATDHGTYKNHGHLMEIHAPKGTPAAYIESLSDYQHEKEMLLDKGQRWRLRAVESMAGEKMAGIIPGQKTGKFDKNSMRLILELINEEEEGQRR</sequence>
<proteinExistence type="predicted"/>
<organism evidence="4 5">
    <name type="scientific">Candidatus Intestinimonas merdavium</name>
    <dbReference type="NCBI Taxonomy" id="2838622"/>
    <lineage>
        <taxon>Bacteria</taxon>
        <taxon>Bacillati</taxon>
        <taxon>Bacillota</taxon>
        <taxon>Clostridia</taxon>
        <taxon>Eubacteriales</taxon>
        <taxon>Intestinimonas</taxon>
    </lineage>
</organism>
<evidence type="ECO:0000256" key="1">
    <source>
        <dbReference type="SAM" id="MobiDB-lite"/>
    </source>
</evidence>
<dbReference type="Pfam" id="PF13699">
    <property type="entry name" value="eCIS_core"/>
    <property type="match status" value="1"/>
</dbReference>
<evidence type="ECO:0000259" key="3">
    <source>
        <dbReference type="Pfam" id="PF13699"/>
    </source>
</evidence>
<evidence type="ECO:0000259" key="2">
    <source>
        <dbReference type="Pfam" id="PF03496"/>
    </source>
</evidence>
<feature type="domain" description="ADP ribosyltransferase" evidence="2">
    <location>
        <begin position="215"/>
        <end position="415"/>
    </location>
</feature>
<evidence type="ECO:0000313" key="4">
    <source>
        <dbReference type="EMBL" id="HIY74002.1"/>
    </source>
</evidence>
<dbReference type="Pfam" id="PF03496">
    <property type="entry name" value="ADPrib_exo_Tox"/>
    <property type="match status" value="1"/>
</dbReference>
<feature type="region of interest" description="Disordered" evidence="1">
    <location>
        <begin position="1"/>
        <end position="43"/>
    </location>
</feature>
<name>A0A9D1Z5W3_9FIRM</name>
<dbReference type="InterPro" id="IPR003540">
    <property type="entry name" value="ADP-ribosyltransferase"/>
</dbReference>
<comment type="caution">
    <text evidence="4">The sequence shown here is derived from an EMBL/GenBank/DDBJ whole genome shotgun (WGS) entry which is preliminary data.</text>
</comment>
<dbReference type="Proteomes" id="UP000886824">
    <property type="component" value="Unassembled WGS sequence"/>
</dbReference>
<reference evidence="4" key="1">
    <citation type="journal article" date="2021" name="PeerJ">
        <title>Extensive microbial diversity within the chicken gut microbiome revealed by metagenomics and culture.</title>
        <authorList>
            <person name="Gilroy R."/>
            <person name="Ravi A."/>
            <person name="Getino M."/>
            <person name="Pursley I."/>
            <person name="Horton D.L."/>
            <person name="Alikhan N.F."/>
            <person name="Baker D."/>
            <person name="Gharbi K."/>
            <person name="Hall N."/>
            <person name="Watson M."/>
            <person name="Adriaenssens E.M."/>
            <person name="Foster-Nyarko E."/>
            <person name="Jarju S."/>
            <person name="Secka A."/>
            <person name="Antonio M."/>
            <person name="Oren A."/>
            <person name="Chaudhuri R.R."/>
            <person name="La Ragione R."/>
            <person name="Hildebrand F."/>
            <person name="Pallen M.J."/>
        </authorList>
    </citation>
    <scope>NUCLEOTIDE SEQUENCE</scope>
    <source>
        <strain evidence="4">CHK33-7979</strain>
    </source>
</reference>
<dbReference type="InterPro" id="IPR025295">
    <property type="entry name" value="eCIS_core_dom"/>
</dbReference>
<gene>
    <name evidence="4" type="ORF">H9826_08540</name>
</gene>
<feature type="domain" description="eCIS core" evidence="3">
    <location>
        <begin position="48"/>
        <end position="120"/>
    </location>
</feature>
<evidence type="ECO:0000313" key="5">
    <source>
        <dbReference type="Proteomes" id="UP000886824"/>
    </source>
</evidence>
<dbReference type="EMBL" id="DXCX01000087">
    <property type="protein sequence ID" value="HIY74002.1"/>
    <property type="molecule type" value="Genomic_DNA"/>
</dbReference>
<dbReference type="PROSITE" id="PS51996">
    <property type="entry name" value="TR_MART"/>
    <property type="match status" value="1"/>
</dbReference>
<dbReference type="SUPFAM" id="SSF56399">
    <property type="entry name" value="ADP-ribosylation"/>
    <property type="match status" value="1"/>
</dbReference>
<dbReference type="AlphaFoldDB" id="A0A9D1Z5W3"/>
<reference evidence="4" key="2">
    <citation type="submission" date="2021-04" db="EMBL/GenBank/DDBJ databases">
        <authorList>
            <person name="Gilroy R."/>
        </authorList>
    </citation>
    <scope>NUCLEOTIDE SEQUENCE</scope>
    <source>
        <strain evidence="4">CHK33-7979</strain>
    </source>
</reference>
<protein>
    <submittedName>
        <fullName evidence="4">DUF4157 domain-containing protein</fullName>
    </submittedName>
</protein>
<dbReference type="GO" id="GO:0005576">
    <property type="term" value="C:extracellular region"/>
    <property type="evidence" value="ECO:0007669"/>
    <property type="project" value="InterPro"/>
</dbReference>